<dbReference type="PANTHER" id="PTHR14305:SF0">
    <property type="entry name" value="E3 UBIQUITIN-PROTEIN LIGASE CCNB1IP1"/>
    <property type="match status" value="1"/>
</dbReference>
<feature type="coiled-coil region" evidence="1">
    <location>
        <begin position="95"/>
        <end position="150"/>
    </location>
</feature>
<dbReference type="GO" id="GO:0007131">
    <property type="term" value="P:reciprocal meiotic recombination"/>
    <property type="evidence" value="ECO:0007669"/>
    <property type="project" value="InterPro"/>
</dbReference>
<evidence type="ECO:0000313" key="4">
    <source>
        <dbReference type="Proteomes" id="UP001150569"/>
    </source>
</evidence>
<protein>
    <recommendedName>
        <fullName evidence="5">E3 ubiquitin-protein ligase CCNB1IP1</fullName>
    </recommendedName>
</protein>
<evidence type="ECO:0000256" key="1">
    <source>
        <dbReference type="SAM" id="Coils"/>
    </source>
</evidence>
<name>A0A9W7ZPE7_9FUNG</name>
<comment type="caution">
    <text evidence="3">The sequence shown here is derived from an EMBL/GenBank/DDBJ whole genome shotgun (WGS) entry which is preliminary data.</text>
</comment>
<accession>A0A9W7ZPE7</accession>
<dbReference type="Proteomes" id="UP001150569">
    <property type="component" value="Unassembled WGS sequence"/>
</dbReference>
<feature type="compositionally biased region" description="Polar residues" evidence="2">
    <location>
        <begin position="173"/>
        <end position="184"/>
    </location>
</feature>
<reference evidence="3" key="1">
    <citation type="submission" date="2022-07" db="EMBL/GenBank/DDBJ databases">
        <title>Phylogenomic reconstructions and comparative analyses of Kickxellomycotina fungi.</title>
        <authorList>
            <person name="Reynolds N.K."/>
            <person name="Stajich J.E."/>
            <person name="Barry K."/>
            <person name="Grigoriev I.V."/>
            <person name="Crous P."/>
            <person name="Smith M.E."/>
        </authorList>
    </citation>
    <scope>NUCLEOTIDE SEQUENCE</scope>
    <source>
        <strain evidence="3">RSA 861</strain>
    </source>
</reference>
<dbReference type="GO" id="GO:0061630">
    <property type="term" value="F:ubiquitin protein ligase activity"/>
    <property type="evidence" value="ECO:0007669"/>
    <property type="project" value="InterPro"/>
</dbReference>
<dbReference type="PANTHER" id="PTHR14305">
    <property type="entry name" value="E3 UBIQUITIN-PROTEIN LIGASE CCNB1IP1"/>
    <property type="match status" value="1"/>
</dbReference>
<dbReference type="InterPro" id="IPR042448">
    <property type="entry name" value="CCNB1IP1"/>
</dbReference>
<dbReference type="GO" id="GO:0000795">
    <property type="term" value="C:synaptonemal complex"/>
    <property type="evidence" value="ECO:0007669"/>
    <property type="project" value="InterPro"/>
</dbReference>
<evidence type="ECO:0000313" key="3">
    <source>
        <dbReference type="EMBL" id="KAJ1909984.1"/>
    </source>
</evidence>
<keyword evidence="4" id="KW-1185">Reference proteome</keyword>
<dbReference type="AlphaFoldDB" id="A0A9W7ZPE7"/>
<organism evidence="3 4">
    <name type="scientific">Tieghemiomyces parasiticus</name>
    <dbReference type="NCBI Taxonomy" id="78921"/>
    <lineage>
        <taxon>Eukaryota</taxon>
        <taxon>Fungi</taxon>
        <taxon>Fungi incertae sedis</taxon>
        <taxon>Zoopagomycota</taxon>
        <taxon>Kickxellomycotina</taxon>
        <taxon>Dimargaritomycetes</taxon>
        <taxon>Dimargaritales</taxon>
        <taxon>Dimargaritaceae</taxon>
        <taxon>Tieghemiomyces</taxon>
    </lineage>
</organism>
<evidence type="ECO:0008006" key="5">
    <source>
        <dbReference type="Google" id="ProtNLM"/>
    </source>
</evidence>
<keyword evidence="1" id="KW-0175">Coiled coil</keyword>
<dbReference type="OrthoDB" id="441210at2759"/>
<proteinExistence type="predicted"/>
<feature type="region of interest" description="Disordered" evidence="2">
    <location>
        <begin position="173"/>
        <end position="192"/>
    </location>
</feature>
<gene>
    <name evidence="3" type="ORF">IWQ60_010891</name>
</gene>
<sequence>MQCAGTFFTSALVCPACETVLAGKDEIVVTNLNPSGNYKTSILAGLRPELVAEIAALALNFWTYQVSQELAFRDMRMNQCQQDLKSREIHAATHLRQVEADLHLLKEKCEQVSCDHELEKRRAYELAEQLAEKERHVRRLQASVDQYKKAESLRSMQRMTESQPTQLPHQLSTLYASRPGNPNVNPRLGSDH</sequence>
<evidence type="ECO:0000256" key="2">
    <source>
        <dbReference type="SAM" id="MobiDB-lite"/>
    </source>
</evidence>
<dbReference type="EMBL" id="JANBPT010001115">
    <property type="protein sequence ID" value="KAJ1909984.1"/>
    <property type="molecule type" value="Genomic_DNA"/>
</dbReference>